<organism evidence="2 3">
    <name type="scientific">Kangiella spongicola</name>
    <dbReference type="NCBI Taxonomy" id="796379"/>
    <lineage>
        <taxon>Bacteria</taxon>
        <taxon>Pseudomonadati</taxon>
        <taxon>Pseudomonadota</taxon>
        <taxon>Gammaproteobacteria</taxon>
        <taxon>Kangiellales</taxon>
        <taxon>Kangiellaceae</taxon>
        <taxon>Kangiella</taxon>
    </lineage>
</organism>
<keyword evidence="3" id="KW-1185">Reference proteome</keyword>
<comment type="caution">
    <text evidence="2">The sequence shown here is derived from an EMBL/GenBank/DDBJ whole genome shotgun (WGS) entry which is preliminary data.</text>
</comment>
<dbReference type="PANTHER" id="PTHR37319">
    <property type="entry name" value="TRANSPOSASE"/>
    <property type="match status" value="1"/>
</dbReference>
<dbReference type="InterPro" id="IPR054836">
    <property type="entry name" value="Tn5_transposase"/>
</dbReference>
<dbReference type="AlphaFoldDB" id="A0A318D3D6"/>
<reference evidence="2 3" key="1">
    <citation type="submission" date="2018-05" db="EMBL/GenBank/DDBJ databases">
        <title>Kangiella spongicola genome sequence.</title>
        <authorList>
            <person name="Maclea K.S."/>
            <person name="Goen A.E."/>
            <person name="Kelley C."/>
            <person name="Underriner A."/>
            <person name="Silverwood T."/>
            <person name="Trachtenberg A.M."/>
        </authorList>
    </citation>
    <scope>NUCLEOTIDE SEQUENCE [LARGE SCALE GENOMIC DNA]</scope>
    <source>
        <strain evidence="2 3">ATCC BAA-2076</strain>
    </source>
</reference>
<dbReference type="Gene3D" id="1.10.740.10">
    <property type="entry name" value="Transferase Inhibitor Protein From Tn5, Chain"/>
    <property type="match status" value="1"/>
</dbReference>
<dbReference type="GO" id="GO:0003677">
    <property type="term" value="F:DNA binding"/>
    <property type="evidence" value="ECO:0007669"/>
    <property type="project" value="InterPro"/>
</dbReference>
<protein>
    <submittedName>
        <fullName evidence="2">IS4 family transposase</fullName>
    </submittedName>
</protein>
<dbReference type="Pfam" id="PF01609">
    <property type="entry name" value="DDE_Tnp_1"/>
    <property type="match status" value="1"/>
</dbReference>
<dbReference type="GO" id="GO:0006313">
    <property type="term" value="P:DNA transposition"/>
    <property type="evidence" value="ECO:0007669"/>
    <property type="project" value="InterPro"/>
</dbReference>
<dbReference type="InterPro" id="IPR014737">
    <property type="entry name" value="Transposase_Tn5-like_C"/>
</dbReference>
<dbReference type="OrthoDB" id="5647367at2"/>
<evidence type="ECO:0000259" key="1">
    <source>
        <dbReference type="Pfam" id="PF01609"/>
    </source>
</evidence>
<dbReference type="InterPro" id="IPR002559">
    <property type="entry name" value="Transposase_11"/>
</dbReference>
<dbReference type="GO" id="GO:0004803">
    <property type="term" value="F:transposase activity"/>
    <property type="evidence" value="ECO:0007669"/>
    <property type="project" value="InterPro"/>
</dbReference>
<dbReference type="InterPro" id="IPR012337">
    <property type="entry name" value="RNaseH-like_sf"/>
</dbReference>
<dbReference type="InterPro" id="IPR047768">
    <property type="entry name" value="Tn5p-like"/>
</dbReference>
<proteinExistence type="predicted"/>
<accession>A0A318D3D6</accession>
<dbReference type="NCBIfam" id="NF033590">
    <property type="entry name" value="transpos_IS4_3"/>
    <property type="match status" value="1"/>
</dbReference>
<dbReference type="Proteomes" id="UP000247689">
    <property type="component" value="Unassembled WGS sequence"/>
</dbReference>
<dbReference type="SUPFAM" id="SSF53098">
    <property type="entry name" value="Ribonuclease H-like"/>
    <property type="match status" value="1"/>
</dbReference>
<name>A0A318D3D6_9GAMM</name>
<evidence type="ECO:0000313" key="2">
    <source>
        <dbReference type="EMBL" id="PXF62338.1"/>
    </source>
</evidence>
<dbReference type="Gene3D" id="3.90.350.10">
    <property type="entry name" value="Transposase Inhibitor Protein From Tn5, Chain A, domain 1"/>
    <property type="match status" value="1"/>
</dbReference>
<sequence length="430" mass="47840">MVAGKDVCLRRLAGGMRAREVRFNRFLGNAKVTTTRIIESWSDGTVMAAEGRHVLAIQDTSEINFATKAQNRRGLGEIGHGNTRGVLLHPMLAADAESGCCLGLLHGEIWTRQGRRTVSHDNRDLKDKESQRWIATALAAKPLLAKAAMVTMLGDRESDIFALYACAAEHQFHVIARSMHDRKLADGCGLYAASEAMTSIEQRTIVLPARAQRPERAALLDLRFGAVELARPQTKFLRHLPKSLPLILVDVREIEPQAGIEPLHWRLLTTHPVTNAEEAWRIIEWYKRRWLIEQFFRILKTQGLKLEDSQIGTAERLLKLVAIAAKAAVISLQLVQARDGRDNQSVRIAFNAGEVATLAALNRNLEAQSKRLRNPHPPDSLAWAAWIIGRLGGWDGYPSSKPPGPITMKHGLQYFHAAAAGWSLRDLCMP</sequence>
<evidence type="ECO:0000313" key="3">
    <source>
        <dbReference type="Proteomes" id="UP000247689"/>
    </source>
</evidence>
<feature type="domain" description="Transposase IS4-like" evidence="1">
    <location>
        <begin position="151"/>
        <end position="321"/>
    </location>
</feature>
<gene>
    <name evidence="2" type="ORF">DL796_12045</name>
</gene>
<dbReference type="EMBL" id="QICH01000048">
    <property type="protein sequence ID" value="PXF62338.1"/>
    <property type="molecule type" value="Genomic_DNA"/>
</dbReference>
<dbReference type="PANTHER" id="PTHR37319:SF1">
    <property type="entry name" value="TRANSPOSASE TN5 DIMERISATION DOMAIN-CONTAINING PROTEIN"/>
    <property type="match status" value="1"/>
</dbReference>